<protein>
    <submittedName>
        <fullName evidence="2">Uncharacterized protein</fullName>
    </submittedName>
</protein>
<evidence type="ECO:0000313" key="2">
    <source>
        <dbReference type="EMBL" id="GLK70238.1"/>
    </source>
</evidence>
<feature type="signal peptide" evidence="1">
    <location>
        <begin position="1"/>
        <end position="21"/>
    </location>
</feature>
<reference evidence="2" key="1">
    <citation type="journal article" date="2014" name="Int. J. Syst. Evol. Microbiol.">
        <title>Complete genome sequence of Corynebacterium casei LMG S-19264T (=DSM 44701T), isolated from a smear-ripened cheese.</title>
        <authorList>
            <consortium name="US DOE Joint Genome Institute (JGI-PGF)"/>
            <person name="Walter F."/>
            <person name="Albersmeier A."/>
            <person name="Kalinowski J."/>
            <person name="Ruckert C."/>
        </authorList>
    </citation>
    <scope>NUCLEOTIDE SEQUENCE</scope>
    <source>
        <strain evidence="2">VKM B-2484</strain>
    </source>
</reference>
<name>A0A9W6J6J9_9HYPH</name>
<keyword evidence="3" id="KW-1185">Reference proteome</keyword>
<reference evidence="2" key="2">
    <citation type="submission" date="2023-01" db="EMBL/GenBank/DDBJ databases">
        <authorList>
            <person name="Sun Q."/>
            <person name="Evtushenko L."/>
        </authorList>
    </citation>
    <scope>NUCLEOTIDE SEQUENCE</scope>
    <source>
        <strain evidence="2">VKM B-2484</strain>
    </source>
</reference>
<comment type="caution">
    <text evidence="2">The sequence shown here is derived from an EMBL/GenBank/DDBJ whole genome shotgun (WGS) entry which is preliminary data.</text>
</comment>
<evidence type="ECO:0000256" key="1">
    <source>
        <dbReference type="SAM" id="SignalP"/>
    </source>
</evidence>
<evidence type="ECO:0000313" key="3">
    <source>
        <dbReference type="Proteomes" id="UP001143370"/>
    </source>
</evidence>
<accession>A0A9W6J6J9</accession>
<proteinExistence type="predicted"/>
<keyword evidence="1" id="KW-0732">Signal</keyword>
<dbReference type="EMBL" id="BSFJ01000002">
    <property type="protein sequence ID" value="GLK70238.1"/>
    <property type="molecule type" value="Genomic_DNA"/>
</dbReference>
<gene>
    <name evidence="2" type="ORF">GCM10017643_03530</name>
</gene>
<dbReference type="Proteomes" id="UP001143370">
    <property type="component" value="Unassembled WGS sequence"/>
</dbReference>
<feature type="chain" id="PRO_5040922780" evidence="1">
    <location>
        <begin position="22"/>
        <end position="188"/>
    </location>
</feature>
<dbReference type="AlphaFoldDB" id="A0A9W6J6J9"/>
<organism evidence="2 3">
    <name type="scientific">Ancylobacter dichloromethanicus</name>
    <dbReference type="NCBI Taxonomy" id="518825"/>
    <lineage>
        <taxon>Bacteria</taxon>
        <taxon>Pseudomonadati</taxon>
        <taxon>Pseudomonadota</taxon>
        <taxon>Alphaproteobacteria</taxon>
        <taxon>Hyphomicrobiales</taxon>
        <taxon>Xanthobacteraceae</taxon>
        <taxon>Ancylobacter</taxon>
    </lineage>
</organism>
<sequence length="188" mass="20153">MRSFLVIALVGLTTLSTAAVAQDQGSGAWQPMTFHNFQTPSKTDTLQTLVWPDVIREANAYVTTELKRPLNGKNALVTALSSTYRDGSRTIIVSTALSRDCDSGANDAGAEIEPSTCPLRIVTIENGKVLAIKTATGCYADHADPDIPAKNRNDNSYTRFDPAAGTIAFRTNVGGRDVPGCARTYSIR</sequence>